<organism evidence="1 2">
    <name type="scientific">Dyadobacter beijingensis</name>
    <dbReference type="NCBI Taxonomy" id="365489"/>
    <lineage>
        <taxon>Bacteria</taxon>
        <taxon>Pseudomonadati</taxon>
        <taxon>Bacteroidota</taxon>
        <taxon>Cytophagia</taxon>
        <taxon>Cytophagales</taxon>
        <taxon>Spirosomataceae</taxon>
        <taxon>Dyadobacter</taxon>
    </lineage>
</organism>
<proteinExistence type="predicted"/>
<reference evidence="2" key="1">
    <citation type="journal article" date="2019" name="Int. J. Syst. Evol. Microbiol.">
        <title>The Global Catalogue of Microorganisms (GCM) 10K type strain sequencing project: providing services to taxonomists for standard genome sequencing and annotation.</title>
        <authorList>
            <consortium name="The Broad Institute Genomics Platform"/>
            <consortium name="The Broad Institute Genome Sequencing Center for Infectious Disease"/>
            <person name="Wu L."/>
            <person name="Ma J."/>
        </authorList>
    </citation>
    <scope>NUCLEOTIDE SEQUENCE [LARGE SCALE GENOMIC DNA]</scope>
    <source>
        <strain evidence="2">CGMCC 1.6375</strain>
    </source>
</reference>
<name>A0ABQ2HEU2_9BACT</name>
<keyword evidence="2" id="KW-1185">Reference proteome</keyword>
<comment type="caution">
    <text evidence="1">The sequence shown here is derived from an EMBL/GenBank/DDBJ whole genome shotgun (WGS) entry which is preliminary data.</text>
</comment>
<dbReference type="EMBL" id="BMLI01000001">
    <property type="protein sequence ID" value="GGM79191.1"/>
    <property type="molecule type" value="Genomic_DNA"/>
</dbReference>
<evidence type="ECO:0000313" key="1">
    <source>
        <dbReference type="EMBL" id="GGM79191.1"/>
    </source>
</evidence>
<protein>
    <submittedName>
        <fullName evidence="1">Uncharacterized protein</fullName>
    </submittedName>
</protein>
<accession>A0ABQ2HEU2</accession>
<dbReference type="Proteomes" id="UP000632339">
    <property type="component" value="Unassembled WGS sequence"/>
</dbReference>
<evidence type="ECO:0000313" key="2">
    <source>
        <dbReference type="Proteomes" id="UP000632339"/>
    </source>
</evidence>
<gene>
    <name evidence="1" type="ORF">GCM10010967_08650</name>
</gene>
<sequence length="46" mass="5368">MELIRKITTPKGPFCVVELPKEMIGKQVEIIVFELNPEQIKIEEEK</sequence>